<name>A0ABS6N215_9GAMM</name>
<protein>
    <submittedName>
        <fullName evidence="1">Uncharacterized protein</fullName>
    </submittedName>
</protein>
<dbReference type="EMBL" id="JAHRGL010000080">
    <property type="protein sequence ID" value="MBV2135098.1"/>
    <property type="molecule type" value="Genomic_DNA"/>
</dbReference>
<gene>
    <name evidence="1" type="ORF">KRX52_20195</name>
</gene>
<keyword evidence="2" id="KW-1185">Reference proteome</keyword>
<comment type="caution">
    <text evidence="1">The sequence shown here is derived from an EMBL/GenBank/DDBJ whole genome shotgun (WGS) entry which is preliminary data.</text>
</comment>
<evidence type="ECO:0000313" key="1">
    <source>
        <dbReference type="EMBL" id="MBV2135098.1"/>
    </source>
</evidence>
<organism evidence="1 2">
    <name type="scientific">Geopseudomonas aromaticivorans</name>
    <dbReference type="NCBI Taxonomy" id="2849492"/>
    <lineage>
        <taxon>Bacteria</taxon>
        <taxon>Pseudomonadati</taxon>
        <taxon>Pseudomonadota</taxon>
        <taxon>Gammaproteobacteria</taxon>
        <taxon>Pseudomonadales</taxon>
        <taxon>Pseudomonadaceae</taxon>
        <taxon>Geopseudomonas</taxon>
    </lineage>
</organism>
<proteinExistence type="predicted"/>
<evidence type="ECO:0000313" key="2">
    <source>
        <dbReference type="Proteomes" id="UP000813068"/>
    </source>
</evidence>
<reference evidence="1 2" key="1">
    <citation type="submission" date="2021-06" db="EMBL/GenBank/DDBJ databases">
        <title>Differences between aerobic and microaerobic xylene degrading microbial communities.</title>
        <authorList>
            <person name="Banerjee S."/>
            <person name="Tancsics A."/>
        </authorList>
    </citation>
    <scope>NUCLEOTIDE SEQUENCE [LARGE SCALE GENOMIC DNA]</scope>
    <source>
        <strain evidence="1 2">MAP12</strain>
    </source>
</reference>
<dbReference type="Proteomes" id="UP000813068">
    <property type="component" value="Unassembled WGS sequence"/>
</dbReference>
<dbReference type="RefSeq" id="WP_217683524.1">
    <property type="nucleotide sequence ID" value="NZ_JAHRGL010000080.1"/>
</dbReference>
<sequence length="108" mass="11700">MKVIEALSKNLRGTAQYHASAQATPAATLWPDKEREWLPVLGQLQAVLPELFCLGDYAPERRQGPAVWLKCVIARTLPEIVLPEGGHADSLSAGCQPSGFVGDCFLLD</sequence>
<accession>A0ABS6N215</accession>